<dbReference type="AlphaFoldDB" id="A0AAP0WQJ3"/>
<protein>
    <submittedName>
        <fullName evidence="2">Uncharacterized protein</fullName>
    </submittedName>
</protein>
<organism evidence="2 3">
    <name type="scientific">Liquidambar formosana</name>
    <name type="common">Formosan gum</name>
    <dbReference type="NCBI Taxonomy" id="63359"/>
    <lineage>
        <taxon>Eukaryota</taxon>
        <taxon>Viridiplantae</taxon>
        <taxon>Streptophyta</taxon>
        <taxon>Embryophyta</taxon>
        <taxon>Tracheophyta</taxon>
        <taxon>Spermatophyta</taxon>
        <taxon>Magnoliopsida</taxon>
        <taxon>eudicotyledons</taxon>
        <taxon>Gunneridae</taxon>
        <taxon>Pentapetalae</taxon>
        <taxon>Saxifragales</taxon>
        <taxon>Altingiaceae</taxon>
        <taxon>Liquidambar</taxon>
    </lineage>
</organism>
<name>A0AAP0WQJ3_LIQFO</name>
<sequence>MPPPPYPSIEFVASAVRRPSSPLQLQSPSPLQSLPSPLPTVTTGLRIDQDQRLPHQASRARDSTLLPDPPLLRRCHKDSLQGWWPHLSDLRHMEHCVEIGKNKMGMYFQIT</sequence>
<feature type="region of interest" description="Disordered" evidence="1">
    <location>
        <begin position="20"/>
        <end position="68"/>
    </location>
</feature>
<dbReference type="Proteomes" id="UP001415857">
    <property type="component" value="Unassembled WGS sequence"/>
</dbReference>
<evidence type="ECO:0000313" key="2">
    <source>
        <dbReference type="EMBL" id="KAK9276547.1"/>
    </source>
</evidence>
<comment type="caution">
    <text evidence="2">The sequence shown here is derived from an EMBL/GenBank/DDBJ whole genome shotgun (WGS) entry which is preliminary data.</text>
</comment>
<proteinExistence type="predicted"/>
<accession>A0AAP0WQJ3</accession>
<reference evidence="2 3" key="1">
    <citation type="journal article" date="2024" name="Plant J.">
        <title>Genome sequences and population genomics reveal climatic adaptation and genomic divergence between two closely related sweetgum species.</title>
        <authorList>
            <person name="Xu W.Q."/>
            <person name="Ren C.Q."/>
            <person name="Zhang X.Y."/>
            <person name="Comes H.P."/>
            <person name="Liu X.H."/>
            <person name="Li Y.G."/>
            <person name="Kettle C.J."/>
            <person name="Jalonen R."/>
            <person name="Gaisberger H."/>
            <person name="Ma Y.Z."/>
            <person name="Qiu Y.X."/>
        </authorList>
    </citation>
    <scope>NUCLEOTIDE SEQUENCE [LARGE SCALE GENOMIC DNA]</scope>
    <source>
        <strain evidence="2">Hangzhou</strain>
    </source>
</reference>
<keyword evidence="3" id="KW-1185">Reference proteome</keyword>
<feature type="compositionally biased region" description="Low complexity" evidence="1">
    <location>
        <begin position="20"/>
        <end position="35"/>
    </location>
</feature>
<evidence type="ECO:0000313" key="3">
    <source>
        <dbReference type="Proteomes" id="UP001415857"/>
    </source>
</evidence>
<dbReference type="EMBL" id="JBBPBK010000010">
    <property type="protein sequence ID" value="KAK9276547.1"/>
    <property type="molecule type" value="Genomic_DNA"/>
</dbReference>
<gene>
    <name evidence="2" type="ORF">L1049_006081</name>
</gene>
<evidence type="ECO:0000256" key="1">
    <source>
        <dbReference type="SAM" id="MobiDB-lite"/>
    </source>
</evidence>